<sequence>MSEPTEPTVLYETRDRKAYLTLNRPDRLNAIDFRMPGELAAAVKRAEADPGVHVIVLQGAGRAFCSGYDLKISAEDGAGTQGSGGGDPVWDPIKDYALMKRFTDDYFSLWRSLKPTIAKVHGFAVAGGSDIALSCDMVVMADDARIGYMPARVWGCPTTAMWVYRLGAERAKRMLFTGDTIDGRTAAEWGLVLESAPPEELDARVEALADRIAGVPTNQLAMQKLMINQAYDNMGLHGTQILATLFDGITRHSPEGRWFQEFAAAHGFQEAVKWRDSGRWIPEGGGPVPSREDLED</sequence>
<dbReference type="InterPro" id="IPR001753">
    <property type="entry name" value="Enoyl-CoA_hydra/iso"/>
</dbReference>
<organism evidence="3 4">
    <name type="scientific">Actinomadura hallensis</name>
    <dbReference type="NCBI Taxonomy" id="337895"/>
    <lineage>
        <taxon>Bacteria</taxon>
        <taxon>Bacillati</taxon>
        <taxon>Actinomycetota</taxon>
        <taxon>Actinomycetes</taxon>
        <taxon>Streptosporangiales</taxon>
        <taxon>Thermomonosporaceae</taxon>
        <taxon>Actinomadura</taxon>
    </lineage>
</organism>
<evidence type="ECO:0000313" key="3">
    <source>
        <dbReference type="EMBL" id="TQM66947.1"/>
    </source>
</evidence>
<dbReference type="AlphaFoldDB" id="A0A543I8R0"/>
<dbReference type="InterPro" id="IPR018376">
    <property type="entry name" value="Enoyl-CoA_hyd/isom_CS"/>
</dbReference>
<dbReference type="Pfam" id="PF00378">
    <property type="entry name" value="ECH_1"/>
    <property type="match status" value="1"/>
</dbReference>
<gene>
    <name evidence="3" type="ORF">FHX41_0544</name>
</gene>
<proteinExistence type="inferred from homology"/>
<dbReference type="PANTHER" id="PTHR43802:SF1">
    <property type="entry name" value="IP11341P-RELATED"/>
    <property type="match status" value="1"/>
</dbReference>
<dbReference type="PROSITE" id="PS00166">
    <property type="entry name" value="ENOYL_COA_HYDRATASE"/>
    <property type="match status" value="1"/>
</dbReference>
<keyword evidence="4" id="KW-1185">Reference proteome</keyword>
<comment type="caution">
    <text evidence="3">The sequence shown here is derived from an EMBL/GenBank/DDBJ whole genome shotgun (WGS) entry which is preliminary data.</text>
</comment>
<dbReference type="Proteomes" id="UP000316706">
    <property type="component" value="Unassembled WGS sequence"/>
</dbReference>
<comment type="similarity">
    <text evidence="1 2">Belongs to the enoyl-CoA hydratase/isomerase family.</text>
</comment>
<dbReference type="InterPro" id="IPR029045">
    <property type="entry name" value="ClpP/crotonase-like_dom_sf"/>
</dbReference>
<protein>
    <submittedName>
        <fullName evidence="3">Enoyl-CoA hydratase</fullName>
    </submittedName>
</protein>
<dbReference type="OrthoDB" id="9807606at2"/>
<dbReference type="GO" id="GO:0003824">
    <property type="term" value="F:catalytic activity"/>
    <property type="evidence" value="ECO:0007669"/>
    <property type="project" value="InterPro"/>
</dbReference>
<evidence type="ECO:0000313" key="4">
    <source>
        <dbReference type="Proteomes" id="UP000316706"/>
    </source>
</evidence>
<dbReference type="EMBL" id="VFPO01000001">
    <property type="protein sequence ID" value="TQM66947.1"/>
    <property type="molecule type" value="Genomic_DNA"/>
</dbReference>
<dbReference type="NCBIfam" id="NF006128">
    <property type="entry name" value="PRK08272.1"/>
    <property type="match status" value="1"/>
</dbReference>
<dbReference type="CDD" id="cd06558">
    <property type="entry name" value="crotonase-like"/>
    <property type="match status" value="1"/>
</dbReference>
<dbReference type="PANTHER" id="PTHR43802">
    <property type="entry name" value="ENOYL-COA HYDRATASE"/>
    <property type="match status" value="1"/>
</dbReference>
<dbReference type="RefSeq" id="WP_141966021.1">
    <property type="nucleotide sequence ID" value="NZ_VFPO01000001.1"/>
</dbReference>
<dbReference type="Gene3D" id="3.90.226.10">
    <property type="entry name" value="2-enoyl-CoA Hydratase, Chain A, domain 1"/>
    <property type="match status" value="1"/>
</dbReference>
<accession>A0A543I8R0</accession>
<evidence type="ECO:0000256" key="1">
    <source>
        <dbReference type="ARBA" id="ARBA00005254"/>
    </source>
</evidence>
<evidence type="ECO:0000256" key="2">
    <source>
        <dbReference type="RuleBase" id="RU003707"/>
    </source>
</evidence>
<dbReference type="SUPFAM" id="SSF52096">
    <property type="entry name" value="ClpP/crotonase"/>
    <property type="match status" value="1"/>
</dbReference>
<reference evidence="3 4" key="1">
    <citation type="submission" date="2019-06" db="EMBL/GenBank/DDBJ databases">
        <title>Sequencing the genomes of 1000 actinobacteria strains.</title>
        <authorList>
            <person name="Klenk H.-P."/>
        </authorList>
    </citation>
    <scope>NUCLEOTIDE SEQUENCE [LARGE SCALE GENOMIC DNA]</scope>
    <source>
        <strain evidence="3 4">DSM 45043</strain>
    </source>
</reference>
<name>A0A543I8R0_9ACTN</name>